<feature type="region of interest" description="Disordered" evidence="1">
    <location>
        <begin position="346"/>
        <end position="366"/>
    </location>
</feature>
<feature type="compositionally biased region" description="Basic and acidic residues" evidence="1">
    <location>
        <begin position="269"/>
        <end position="278"/>
    </location>
</feature>
<evidence type="ECO:0000313" key="2">
    <source>
        <dbReference type="EMBL" id="PTQ38665.1"/>
    </source>
</evidence>
<sequence>MEGGDMKALARAKRASSKRGRARHPTRKNAHSAADPGAVAAARDQNTAAEDALPSNWERYSDGGGSGDEGAAAPVDGQVVPKSKGADYLELLSSDAPQLYEDLPELGGLSAMMLAPGLGFFDGDSWLEPPSASEQQTAHVAAALLTVDLKILGRSIAQLHISERLMLEPELFPEQEKVKQEDHPAKFFKAGTDDRLQEENCADTAKTDTGAASMNGNDQDNTSPLRNNGGMDSWNQSGFASDASRISPQSTLTESTDTLSVLKGGAPLPRKDAVEQRSELNDRIKAEASAQPPGFSKFVPAAAEADLDDLLDMLDNQASQPPSNMNDLRNGTEIASSPTLSFLSSNASPQFPQVDPHKGLNRIPTVSSGNYYVPSNVAITDRSEATPKEVKSSSSPSLDDDFDSWLDSI</sequence>
<feature type="compositionally biased region" description="Polar residues" evidence="1">
    <location>
        <begin position="210"/>
        <end position="226"/>
    </location>
</feature>
<evidence type="ECO:0000313" key="3">
    <source>
        <dbReference type="Proteomes" id="UP000244005"/>
    </source>
</evidence>
<feature type="compositionally biased region" description="Basic and acidic residues" evidence="1">
    <location>
        <begin position="381"/>
        <end position="391"/>
    </location>
</feature>
<dbReference type="PANTHER" id="PTHR37260:SF2">
    <property type="entry name" value="PROTEIN ECERIFERUM 16"/>
    <property type="match status" value="1"/>
</dbReference>
<feature type="region of interest" description="Disordered" evidence="1">
    <location>
        <begin position="380"/>
        <end position="409"/>
    </location>
</feature>
<dbReference type="EMBL" id="KZ772722">
    <property type="protein sequence ID" value="PTQ38665.1"/>
    <property type="molecule type" value="Genomic_DNA"/>
</dbReference>
<dbReference type="Proteomes" id="UP000244005">
    <property type="component" value="Unassembled WGS sequence"/>
</dbReference>
<feature type="compositionally biased region" description="Basic residues" evidence="1">
    <location>
        <begin position="10"/>
        <end position="30"/>
    </location>
</feature>
<dbReference type="OMA" id="HSNENER"/>
<dbReference type="PANTHER" id="PTHR37260">
    <property type="entry name" value="PHOSPHORELAY PROTEIN"/>
    <property type="match status" value="1"/>
</dbReference>
<feature type="compositionally biased region" description="Polar residues" evidence="1">
    <location>
        <begin position="233"/>
        <end position="259"/>
    </location>
</feature>
<reference evidence="3" key="1">
    <citation type="journal article" date="2017" name="Cell">
        <title>Insights into land plant evolution garnered from the Marchantia polymorpha genome.</title>
        <authorList>
            <person name="Bowman J.L."/>
            <person name="Kohchi T."/>
            <person name="Yamato K.T."/>
            <person name="Jenkins J."/>
            <person name="Shu S."/>
            <person name="Ishizaki K."/>
            <person name="Yamaoka S."/>
            <person name="Nishihama R."/>
            <person name="Nakamura Y."/>
            <person name="Berger F."/>
            <person name="Adam C."/>
            <person name="Aki S.S."/>
            <person name="Althoff F."/>
            <person name="Araki T."/>
            <person name="Arteaga-Vazquez M.A."/>
            <person name="Balasubrmanian S."/>
            <person name="Barry K."/>
            <person name="Bauer D."/>
            <person name="Boehm C.R."/>
            <person name="Briginshaw L."/>
            <person name="Caballero-Perez J."/>
            <person name="Catarino B."/>
            <person name="Chen F."/>
            <person name="Chiyoda S."/>
            <person name="Chovatia M."/>
            <person name="Davies K.M."/>
            <person name="Delmans M."/>
            <person name="Demura T."/>
            <person name="Dierschke T."/>
            <person name="Dolan L."/>
            <person name="Dorantes-Acosta A.E."/>
            <person name="Eklund D.M."/>
            <person name="Florent S.N."/>
            <person name="Flores-Sandoval E."/>
            <person name="Fujiyama A."/>
            <person name="Fukuzawa H."/>
            <person name="Galik B."/>
            <person name="Grimanelli D."/>
            <person name="Grimwood J."/>
            <person name="Grossniklaus U."/>
            <person name="Hamada T."/>
            <person name="Haseloff J."/>
            <person name="Hetherington A.J."/>
            <person name="Higo A."/>
            <person name="Hirakawa Y."/>
            <person name="Hundley H.N."/>
            <person name="Ikeda Y."/>
            <person name="Inoue K."/>
            <person name="Inoue S.I."/>
            <person name="Ishida S."/>
            <person name="Jia Q."/>
            <person name="Kakita M."/>
            <person name="Kanazawa T."/>
            <person name="Kawai Y."/>
            <person name="Kawashima T."/>
            <person name="Kennedy M."/>
            <person name="Kinose K."/>
            <person name="Kinoshita T."/>
            <person name="Kohara Y."/>
            <person name="Koide E."/>
            <person name="Komatsu K."/>
            <person name="Kopischke S."/>
            <person name="Kubo M."/>
            <person name="Kyozuka J."/>
            <person name="Lagercrantz U."/>
            <person name="Lin S.S."/>
            <person name="Lindquist E."/>
            <person name="Lipzen A.M."/>
            <person name="Lu C.W."/>
            <person name="De Luna E."/>
            <person name="Martienssen R.A."/>
            <person name="Minamino N."/>
            <person name="Mizutani M."/>
            <person name="Mizutani M."/>
            <person name="Mochizuki N."/>
            <person name="Monte I."/>
            <person name="Mosher R."/>
            <person name="Nagasaki H."/>
            <person name="Nakagami H."/>
            <person name="Naramoto S."/>
            <person name="Nishitani K."/>
            <person name="Ohtani M."/>
            <person name="Okamoto T."/>
            <person name="Okumura M."/>
            <person name="Phillips J."/>
            <person name="Pollak B."/>
            <person name="Reinders A."/>
            <person name="Rovekamp M."/>
            <person name="Sano R."/>
            <person name="Sawa S."/>
            <person name="Schmid M.W."/>
            <person name="Shirakawa M."/>
            <person name="Solano R."/>
            <person name="Spunde A."/>
            <person name="Suetsugu N."/>
            <person name="Sugano S."/>
            <person name="Sugiyama A."/>
            <person name="Sun R."/>
            <person name="Suzuki Y."/>
            <person name="Takenaka M."/>
            <person name="Takezawa D."/>
            <person name="Tomogane H."/>
            <person name="Tsuzuki M."/>
            <person name="Ueda T."/>
            <person name="Umeda M."/>
            <person name="Ward J.M."/>
            <person name="Watanabe Y."/>
            <person name="Yazaki K."/>
            <person name="Yokoyama R."/>
            <person name="Yoshitake Y."/>
            <person name="Yotsui I."/>
            <person name="Zachgo S."/>
            <person name="Schmutz J."/>
        </authorList>
    </citation>
    <scope>NUCLEOTIDE SEQUENCE [LARGE SCALE GENOMIC DNA]</scope>
    <source>
        <strain evidence="3">Tak-1</strain>
    </source>
</reference>
<organism evidence="2 3">
    <name type="scientific">Marchantia polymorpha</name>
    <name type="common">Common liverwort</name>
    <name type="synonym">Marchantia aquatica</name>
    <dbReference type="NCBI Taxonomy" id="3197"/>
    <lineage>
        <taxon>Eukaryota</taxon>
        <taxon>Viridiplantae</taxon>
        <taxon>Streptophyta</taxon>
        <taxon>Embryophyta</taxon>
        <taxon>Marchantiophyta</taxon>
        <taxon>Marchantiopsida</taxon>
        <taxon>Marchantiidae</taxon>
        <taxon>Marchantiales</taxon>
        <taxon>Marchantiaceae</taxon>
        <taxon>Marchantia</taxon>
    </lineage>
</organism>
<feature type="compositionally biased region" description="Low complexity" evidence="1">
    <location>
        <begin position="31"/>
        <end position="42"/>
    </location>
</feature>
<gene>
    <name evidence="2" type="ORF">MARPO_0050s0110</name>
</gene>
<dbReference type="InterPro" id="IPR053342">
    <property type="entry name" value="Exosome_cofactor/PTGS_suppr"/>
</dbReference>
<evidence type="ECO:0000256" key="1">
    <source>
        <dbReference type="SAM" id="MobiDB-lite"/>
    </source>
</evidence>
<dbReference type="AlphaFoldDB" id="A0A2R6WXT1"/>
<dbReference type="OrthoDB" id="685075at2759"/>
<feature type="region of interest" description="Disordered" evidence="1">
    <location>
        <begin position="1"/>
        <end position="79"/>
    </location>
</feature>
<keyword evidence="3" id="KW-1185">Reference proteome</keyword>
<feature type="region of interest" description="Disordered" evidence="1">
    <location>
        <begin position="206"/>
        <end position="278"/>
    </location>
</feature>
<protein>
    <submittedName>
        <fullName evidence="2">Uncharacterized protein</fullName>
    </submittedName>
</protein>
<accession>A0A2R6WXT1</accession>
<name>A0A2R6WXT1_MARPO</name>
<feature type="compositionally biased region" description="Acidic residues" evidence="1">
    <location>
        <begin position="398"/>
        <end position="409"/>
    </location>
</feature>
<proteinExistence type="predicted"/>